<dbReference type="Proteomes" id="UP000179001">
    <property type="component" value="Unassembled WGS sequence"/>
</dbReference>
<dbReference type="PROSITE" id="PS00362">
    <property type="entry name" value="RIBOSOMAL_S15"/>
    <property type="match status" value="1"/>
</dbReference>
<organism evidence="8 9">
    <name type="scientific">Candidatus Falkowbacteria bacterium RIFOXYC2_FULL_36_12</name>
    <dbReference type="NCBI Taxonomy" id="1798002"/>
    <lineage>
        <taxon>Bacteria</taxon>
        <taxon>Candidatus Falkowiibacteriota</taxon>
    </lineage>
</organism>
<evidence type="ECO:0000313" key="8">
    <source>
        <dbReference type="EMBL" id="OGF33415.1"/>
    </source>
</evidence>
<dbReference type="Gene3D" id="1.10.287.10">
    <property type="entry name" value="S15/NS1, RNA-binding"/>
    <property type="match status" value="1"/>
</dbReference>
<evidence type="ECO:0000256" key="3">
    <source>
        <dbReference type="ARBA" id="ARBA00064542"/>
    </source>
</evidence>
<dbReference type="GO" id="GO:0019843">
    <property type="term" value="F:rRNA binding"/>
    <property type="evidence" value="ECO:0007669"/>
    <property type="project" value="UniProtKB-UniRule"/>
</dbReference>
<dbReference type="FunFam" id="1.10.287.10:FF:000002">
    <property type="entry name" value="30S ribosomal protein S15"/>
    <property type="match status" value="1"/>
</dbReference>
<dbReference type="GO" id="GO:1990904">
    <property type="term" value="C:ribonucleoprotein complex"/>
    <property type="evidence" value="ECO:0007669"/>
    <property type="project" value="UniProtKB-KW"/>
</dbReference>
<dbReference type="GO" id="GO:0005737">
    <property type="term" value="C:cytoplasm"/>
    <property type="evidence" value="ECO:0007669"/>
    <property type="project" value="UniProtKB-ARBA"/>
</dbReference>
<comment type="caution">
    <text evidence="8">The sequence shown here is derived from an EMBL/GenBank/DDBJ whole genome shotgun (WGS) entry which is preliminary data.</text>
</comment>
<keyword evidence="1 4" id="KW-0689">Ribosomal protein</keyword>
<reference evidence="8 9" key="1">
    <citation type="journal article" date="2016" name="Nat. Commun.">
        <title>Thousands of microbial genomes shed light on interconnected biogeochemical processes in an aquifer system.</title>
        <authorList>
            <person name="Anantharaman K."/>
            <person name="Brown C.T."/>
            <person name="Hug L.A."/>
            <person name="Sharon I."/>
            <person name="Castelle C.J."/>
            <person name="Probst A.J."/>
            <person name="Thomas B.C."/>
            <person name="Singh A."/>
            <person name="Wilkins M.J."/>
            <person name="Karaoz U."/>
            <person name="Brodie E.L."/>
            <person name="Williams K.H."/>
            <person name="Hubbard S.S."/>
            <person name="Banfield J.F."/>
        </authorList>
    </citation>
    <scope>NUCLEOTIDE SEQUENCE [LARGE SCALE GENOMIC DNA]</scope>
</reference>
<comment type="subunit">
    <text evidence="3 4">Part of the 30S ribosomal subunit. Forms a bridge to the 50S subunit in the 70S ribosome, contacting the 23S rRNA.</text>
</comment>
<evidence type="ECO:0000256" key="6">
    <source>
        <dbReference type="RuleBase" id="RU004524"/>
    </source>
</evidence>
<dbReference type="AlphaFoldDB" id="A0A1F5T367"/>
<comment type="function">
    <text evidence="4">Forms an intersubunit bridge (bridge B4) with the 23S rRNA of the 50S subunit in the ribosome.</text>
</comment>
<keyword evidence="2 4" id="KW-0687">Ribonucleoprotein</keyword>
<evidence type="ECO:0000256" key="1">
    <source>
        <dbReference type="ARBA" id="ARBA00022980"/>
    </source>
</evidence>
<proteinExistence type="inferred from homology"/>
<dbReference type="GO" id="GO:0005840">
    <property type="term" value="C:ribosome"/>
    <property type="evidence" value="ECO:0007669"/>
    <property type="project" value="UniProtKB-KW"/>
</dbReference>
<dbReference type="GO" id="GO:0006412">
    <property type="term" value="P:translation"/>
    <property type="evidence" value="ECO:0007669"/>
    <property type="project" value="UniProtKB-UniRule"/>
</dbReference>
<accession>A0A1F5T367</accession>
<dbReference type="STRING" id="1798002.A2478_01820"/>
<dbReference type="InterPro" id="IPR005290">
    <property type="entry name" value="Ribosomal_uS15_bac-type"/>
</dbReference>
<dbReference type="InterPro" id="IPR000589">
    <property type="entry name" value="Ribosomal_uS15"/>
</dbReference>
<evidence type="ECO:0000256" key="2">
    <source>
        <dbReference type="ARBA" id="ARBA00023274"/>
    </source>
</evidence>
<dbReference type="SMART" id="SM01387">
    <property type="entry name" value="Ribosomal_S15"/>
    <property type="match status" value="1"/>
</dbReference>
<feature type="region of interest" description="Disordered" evidence="7">
    <location>
        <begin position="103"/>
        <end position="125"/>
    </location>
</feature>
<evidence type="ECO:0000313" key="9">
    <source>
        <dbReference type="Proteomes" id="UP000179001"/>
    </source>
</evidence>
<gene>
    <name evidence="4" type="primary">rpsO</name>
    <name evidence="8" type="ORF">A2478_01820</name>
</gene>
<name>A0A1F5T367_9BACT</name>
<sequence length="125" mass="14896">MLDQKKKQRIIAKFKTHENDTGSPEVQIAILTEEIKELTKHLQMHKQDHSSRRGLLKKLGERKRLLRYLEAENQESYENLIKELKLKISKKYQERKEEIARLLAEDEEAERAEEESVEEPVVEEE</sequence>
<dbReference type="EMBL" id="MFGJ01000001">
    <property type="protein sequence ID" value="OGF33415.1"/>
    <property type="molecule type" value="Genomic_DNA"/>
</dbReference>
<comment type="function">
    <text evidence="4 6">One of the primary rRNA binding proteins, it binds directly to 16S rRNA where it helps nucleate assembly of the platform of the 30S subunit by binding and bridging several RNA helices of the 16S rRNA.</text>
</comment>
<protein>
    <recommendedName>
        <fullName evidence="4">Small ribosomal subunit protein uS15</fullName>
    </recommendedName>
</protein>
<feature type="compositionally biased region" description="Acidic residues" evidence="7">
    <location>
        <begin position="105"/>
        <end position="125"/>
    </location>
</feature>
<dbReference type="PANTHER" id="PTHR23321:SF26">
    <property type="entry name" value="SMALL RIBOSOMAL SUBUNIT PROTEIN US15M"/>
    <property type="match status" value="1"/>
</dbReference>
<evidence type="ECO:0000256" key="7">
    <source>
        <dbReference type="SAM" id="MobiDB-lite"/>
    </source>
</evidence>
<dbReference type="SUPFAM" id="SSF47060">
    <property type="entry name" value="S15/NS1 RNA-binding domain"/>
    <property type="match status" value="1"/>
</dbReference>
<dbReference type="CDD" id="cd00353">
    <property type="entry name" value="Ribosomal_S15p_S13e"/>
    <property type="match status" value="1"/>
</dbReference>
<keyword evidence="4 6" id="KW-0694">RNA-binding</keyword>
<dbReference type="Gene3D" id="6.10.250.3130">
    <property type="match status" value="1"/>
</dbReference>
<evidence type="ECO:0000256" key="5">
    <source>
        <dbReference type="RuleBase" id="RU003919"/>
    </source>
</evidence>
<dbReference type="NCBIfam" id="TIGR00952">
    <property type="entry name" value="S15_bact"/>
    <property type="match status" value="1"/>
</dbReference>
<dbReference type="InterPro" id="IPR009068">
    <property type="entry name" value="uS15_NS1_RNA-bd_sf"/>
</dbReference>
<keyword evidence="4 6" id="KW-0699">rRNA-binding</keyword>
<dbReference type="PANTHER" id="PTHR23321">
    <property type="entry name" value="RIBOSOMAL PROTEIN S15, BACTERIAL AND ORGANELLAR"/>
    <property type="match status" value="1"/>
</dbReference>
<dbReference type="Pfam" id="PF00312">
    <property type="entry name" value="Ribosomal_S15"/>
    <property type="match status" value="1"/>
</dbReference>
<dbReference type="HAMAP" id="MF_01343_B">
    <property type="entry name" value="Ribosomal_uS15_B"/>
    <property type="match status" value="1"/>
</dbReference>
<dbReference type="GO" id="GO:0003735">
    <property type="term" value="F:structural constituent of ribosome"/>
    <property type="evidence" value="ECO:0007669"/>
    <property type="project" value="InterPro"/>
</dbReference>
<comment type="similarity">
    <text evidence="4 5">Belongs to the universal ribosomal protein uS15 family.</text>
</comment>
<evidence type="ECO:0000256" key="4">
    <source>
        <dbReference type="HAMAP-Rule" id="MF_01343"/>
    </source>
</evidence>